<feature type="compositionally biased region" description="Polar residues" evidence="1">
    <location>
        <begin position="18"/>
        <end position="28"/>
    </location>
</feature>
<dbReference type="InterPro" id="IPR039926">
    <property type="entry name" value="Egg_app_1"/>
</dbReference>
<dbReference type="EnsemblPlants" id="KEH39958">
    <property type="protein sequence ID" value="KEH39958"/>
    <property type="gene ID" value="MTR_1g016950"/>
</dbReference>
<proteinExistence type="predicted"/>
<keyword evidence="4" id="KW-1185">Reference proteome</keyword>
<dbReference type="AlphaFoldDB" id="A0A072VEV0"/>
<dbReference type="EMBL" id="CM001217">
    <property type="protein sequence ID" value="KEH39958.1"/>
    <property type="molecule type" value="Genomic_DNA"/>
</dbReference>
<protein>
    <submittedName>
        <fullName evidence="2 3">Uncharacterized protein</fullName>
    </submittedName>
</protein>
<dbReference type="Proteomes" id="UP000002051">
    <property type="component" value="Unassembled WGS sequence"/>
</dbReference>
<sequence length="67" mass="6966">MDGKGNNSNVGGAAANNPKDNVGTTTKGDTMKAPGGDGSNISREQFEKNPKGYFADLHAAQKDNNKN</sequence>
<feature type="region of interest" description="Disordered" evidence="1">
    <location>
        <begin position="1"/>
        <end position="67"/>
    </location>
</feature>
<reference evidence="3" key="3">
    <citation type="submission" date="2015-04" db="UniProtKB">
        <authorList>
            <consortium name="EnsemblPlants"/>
        </authorList>
    </citation>
    <scope>IDENTIFICATION</scope>
    <source>
        <strain evidence="3">cv. Jemalong A17</strain>
    </source>
</reference>
<evidence type="ECO:0000313" key="2">
    <source>
        <dbReference type="EMBL" id="KEH39958.1"/>
    </source>
</evidence>
<organism evidence="2 4">
    <name type="scientific">Medicago truncatula</name>
    <name type="common">Barrel medic</name>
    <name type="synonym">Medicago tribuloides</name>
    <dbReference type="NCBI Taxonomy" id="3880"/>
    <lineage>
        <taxon>Eukaryota</taxon>
        <taxon>Viridiplantae</taxon>
        <taxon>Streptophyta</taxon>
        <taxon>Embryophyta</taxon>
        <taxon>Tracheophyta</taxon>
        <taxon>Spermatophyta</taxon>
        <taxon>Magnoliopsida</taxon>
        <taxon>eudicotyledons</taxon>
        <taxon>Gunneridae</taxon>
        <taxon>Pentapetalae</taxon>
        <taxon>rosids</taxon>
        <taxon>fabids</taxon>
        <taxon>Fabales</taxon>
        <taxon>Fabaceae</taxon>
        <taxon>Papilionoideae</taxon>
        <taxon>50 kb inversion clade</taxon>
        <taxon>NPAAA clade</taxon>
        <taxon>Hologalegina</taxon>
        <taxon>IRL clade</taxon>
        <taxon>Trifolieae</taxon>
        <taxon>Medicago</taxon>
    </lineage>
</organism>
<name>A0A072VEV0_MEDTR</name>
<evidence type="ECO:0000313" key="4">
    <source>
        <dbReference type="Proteomes" id="UP000002051"/>
    </source>
</evidence>
<gene>
    <name evidence="2" type="ordered locus">MTR_1g016950</name>
</gene>
<dbReference type="PANTHER" id="PTHR33333">
    <property type="entry name" value="ERYTHROCYTE MEMBRANE PROTEIN 1-LIKE"/>
    <property type="match status" value="1"/>
</dbReference>
<dbReference type="HOGENOM" id="CLU_187200_1_0_1"/>
<accession>A0A072VEV0</accession>
<reference evidence="2 4" key="2">
    <citation type="journal article" date="2014" name="BMC Genomics">
        <title>An improved genome release (version Mt4.0) for the model legume Medicago truncatula.</title>
        <authorList>
            <person name="Tang H."/>
            <person name="Krishnakumar V."/>
            <person name="Bidwell S."/>
            <person name="Rosen B."/>
            <person name="Chan A."/>
            <person name="Zhou S."/>
            <person name="Gentzbittel L."/>
            <person name="Childs K.L."/>
            <person name="Yandell M."/>
            <person name="Gundlach H."/>
            <person name="Mayer K.F."/>
            <person name="Schwartz D.C."/>
            <person name="Town C.D."/>
        </authorList>
    </citation>
    <scope>GENOME REANNOTATION</scope>
    <source>
        <strain evidence="2">A17</strain>
        <strain evidence="3 4">cv. Jemalong A17</strain>
    </source>
</reference>
<dbReference type="PANTHER" id="PTHR33333:SF32">
    <property type="entry name" value="PSAD1"/>
    <property type="match status" value="1"/>
</dbReference>
<evidence type="ECO:0000313" key="3">
    <source>
        <dbReference type="EnsemblPlants" id="KEH39958"/>
    </source>
</evidence>
<evidence type="ECO:0000256" key="1">
    <source>
        <dbReference type="SAM" id="MobiDB-lite"/>
    </source>
</evidence>
<reference evidence="2 4" key="1">
    <citation type="journal article" date="2011" name="Nature">
        <title>The Medicago genome provides insight into the evolution of rhizobial symbioses.</title>
        <authorList>
            <person name="Young N.D."/>
            <person name="Debelle F."/>
            <person name="Oldroyd G.E."/>
            <person name="Geurts R."/>
            <person name="Cannon S.B."/>
            <person name="Udvardi M.K."/>
            <person name="Benedito V.A."/>
            <person name="Mayer K.F."/>
            <person name="Gouzy J."/>
            <person name="Schoof H."/>
            <person name="Van de Peer Y."/>
            <person name="Proost S."/>
            <person name="Cook D.R."/>
            <person name="Meyers B.C."/>
            <person name="Spannagl M."/>
            <person name="Cheung F."/>
            <person name="De Mita S."/>
            <person name="Krishnakumar V."/>
            <person name="Gundlach H."/>
            <person name="Zhou S."/>
            <person name="Mudge J."/>
            <person name="Bharti A.K."/>
            <person name="Murray J.D."/>
            <person name="Naoumkina M.A."/>
            <person name="Rosen B."/>
            <person name="Silverstein K.A."/>
            <person name="Tang H."/>
            <person name="Rombauts S."/>
            <person name="Zhao P.X."/>
            <person name="Zhou P."/>
            <person name="Barbe V."/>
            <person name="Bardou P."/>
            <person name="Bechner M."/>
            <person name="Bellec A."/>
            <person name="Berger A."/>
            <person name="Berges H."/>
            <person name="Bidwell S."/>
            <person name="Bisseling T."/>
            <person name="Choisne N."/>
            <person name="Couloux A."/>
            <person name="Denny R."/>
            <person name="Deshpande S."/>
            <person name="Dai X."/>
            <person name="Doyle J.J."/>
            <person name="Dudez A.M."/>
            <person name="Farmer A.D."/>
            <person name="Fouteau S."/>
            <person name="Franken C."/>
            <person name="Gibelin C."/>
            <person name="Gish J."/>
            <person name="Goldstein S."/>
            <person name="Gonzalez A.J."/>
            <person name="Green P.J."/>
            <person name="Hallab A."/>
            <person name="Hartog M."/>
            <person name="Hua A."/>
            <person name="Humphray S.J."/>
            <person name="Jeong D.H."/>
            <person name="Jing Y."/>
            <person name="Jocker A."/>
            <person name="Kenton S.M."/>
            <person name="Kim D.J."/>
            <person name="Klee K."/>
            <person name="Lai H."/>
            <person name="Lang C."/>
            <person name="Lin S."/>
            <person name="Macmil S.L."/>
            <person name="Magdelenat G."/>
            <person name="Matthews L."/>
            <person name="McCorrison J."/>
            <person name="Monaghan E.L."/>
            <person name="Mun J.H."/>
            <person name="Najar F.Z."/>
            <person name="Nicholson C."/>
            <person name="Noirot C."/>
            <person name="O'Bleness M."/>
            <person name="Paule C.R."/>
            <person name="Poulain J."/>
            <person name="Prion F."/>
            <person name="Qin B."/>
            <person name="Qu C."/>
            <person name="Retzel E.F."/>
            <person name="Riddle C."/>
            <person name="Sallet E."/>
            <person name="Samain S."/>
            <person name="Samson N."/>
            <person name="Sanders I."/>
            <person name="Saurat O."/>
            <person name="Scarpelli C."/>
            <person name="Schiex T."/>
            <person name="Segurens B."/>
            <person name="Severin A.J."/>
            <person name="Sherrier D.J."/>
            <person name="Shi R."/>
            <person name="Sims S."/>
            <person name="Singer S.R."/>
            <person name="Sinharoy S."/>
            <person name="Sterck L."/>
            <person name="Viollet A."/>
            <person name="Wang B.B."/>
            <person name="Wang K."/>
            <person name="Wang M."/>
            <person name="Wang X."/>
            <person name="Warfsmann J."/>
            <person name="Weissenbach J."/>
            <person name="White D.D."/>
            <person name="White J.D."/>
            <person name="Wiley G.B."/>
            <person name="Wincker P."/>
            <person name="Xing Y."/>
            <person name="Yang L."/>
            <person name="Yao Z."/>
            <person name="Ying F."/>
            <person name="Zhai J."/>
            <person name="Zhou L."/>
            <person name="Zuber A."/>
            <person name="Denarie J."/>
            <person name="Dixon R.A."/>
            <person name="May G.D."/>
            <person name="Schwartz D.C."/>
            <person name="Rogers J."/>
            <person name="Quetier F."/>
            <person name="Town C.D."/>
            <person name="Roe B.A."/>
        </authorList>
    </citation>
    <scope>NUCLEOTIDE SEQUENCE [LARGE SCALE GENOMIC DNA]</scope>
    <source>
        <strain evidence="2">A17</strain>
        <strain evidence="3 4">cv. Jemalong A17</strain>
    </source>
</reference>
<feature type="compositionally biased region" description="Low complexity" evidence="1">
    <location>
        <begin position="1"/>
        <end position="17"/>
    </location>
</feature>